<evidence type="ECO:0000256" key="9">
    <source>
        <dbReference type="SAM" id="Phobius"/>
    </source>
</evidence>
<feature type="transmembrane region" description="Helical" evidence="9">
    <location>
        <begin position="148"/>
        <end position="166"/>
    </location>
</feature>
<keyword evidence="3 8" id="KW-0813">Transport</keyword>
<organism evidence="10 11">
    <name type="scientific">Suicoccus acidiformans</name>
    <dbReference type="NCBI Taxonomy" id="2036206"/>
    <lineage>
        <taxon>Bacteria</taxon>
        <taxon>Bacillati</taxon>
        <taxon>Bacillota</taxon>
        <taxon>Bacilli</taxon>
        <taxon>Lactobacillales</taxon>
        <taxon>Aerococcaceae</taxon>
        <taxon>Suicoccus</taxon>
    </lineage>
</organism>
<sequence>MDTVIRVLQDHTFQTVALGTGALGLLSGVLGVFLTLRRQSLLGDALGHAALPGIVLVFIFILERNMGFLLLGATISGLIATWLINWMSDHESVVKQDSALAIVLSTFFGLGTALLTYVQKIPTAAQAGLDKFIFGQASGMLRSDVQTIVITGIIIIALIVVFWKEFKLITFDQAFAQTLPGKYHRFAYLLSLLTVITIVLGLEAVGVVLISALLVNPAIAARQWSNQMSVVVVLSGIFGLISGVVGAFISSLGTEIPTGATIVVVATIITVISLFFAPRRGVIATQINRSRKQQALKEQMRREVAD</sequence>
<evidence type="ECO:0000256" key="6">
    <source>
        <dbReference type="ARBA" id="ARBA00022989"/>
    </source>
</evidence>
<evidence type="ECO:0000256" key="8">
    <source>
        <dbReference type="RuleBase" id="RU003943"/>
    </source>
</evidence>
<dbReference type="AlphaFoldDB" id="A0A347WJ74"/>
<keyword evidence="7 9" id="KW-0472">Membrane</keyword>
<dbReference type="GO" id="GO:0055085">
    <property type="term" value="P:transmembrane transport"/>
    <property type="evidence" value="ECO:0007669"/>
    <property type="project" value="InterPro"/>
</dbReference>
<dbReference type="RefSeq" id="WP_118990047.1">
    <property type="nucleotide sequence ID" value="NZ_CP023434.1"/>
</dbReference>
<dbReference type="SUPFAM" id="SSF81345">
    <property type="entry name" value="ABC transporter involved in vitamin B12 uptake, BtuC"/>
    <property type="match status" value="1"/>
</dbReference>
<keyword evidence="6 9" id="KW-1133">Transmembrane helix</keyword>
<feature type="transmembrane region" description="Helical" evidence="9">
    <location>
        <begin position="228"/>
        <end position="250"/>
    </location>
</feature>
<protein>
    <submittedName>
        <fullName evidence="10">Zinc ABC transporter permease</fullName>
    </submittedName>
</protein>
<dbReference type="EMBL" id="CP023434">
    <property type="protein sequence ID" value="AXY25131.1"/>
    <property type="molecule type" value="Genomic_DNA"/>
</dbReference>
<dbReference type="GO" id="GO:0043190">
    <property type="term" value="C:ATP-binding cassette (ABC) transporter complex"/>
    <property type="evidence" value="ECO:0007669"/>
    <property type="project" value="InterPro"/>
</dbReference>
<proteinExistence type="inferred from homology"/>
<feature type="transmembrane region" description="Helical" evidence="9">
    <location>
        <begin position="99"/>
        <end position="118"/>
    </location>
</feature>
<feature type="transmembrane region" description="Helical" evidence="9">
    <location>
        <begin position="186"/>
        <end position="216"/>
    </location>
</feature>
<feature type="transmembrane region" description="Helical" evidence="9">
    <location>
        <begin position="12"/>
        <end position="33"/>
    </location>
</feature>
<dbReference type="Proteomes" id="UP000263232">
    <property type="component" value="Chromosome"/>
</dbReference>
<feature type="transmembrane region" description="Helical" evidence="9">
    <location>
        <begin position="45"/>
        <end position="62"/>
    </location>
</feature>
<dbReference type="Pfam" id="PF00950">
    <property type="entry name" value="ABC-3"/>
    <property type="match status" value="1"/>
</dbReference>
<evidence type="ECO:0000256" key="5">
    <source>
        <dbReference type="ARBA" id="ARBA00022692"/>
    </source>
</evidence>
<feature type="transmembrane region" description="Helical" evidence="9">
    <location>
        <begin position="69"/>
        <end position="87"/>
    </location>
</feature>
<evidence type="ECO:0000313" key="11">
    <source>
        <dbReference type="Proteomes" id="UP000263232"/>
    </source>
</evidence>
<keyword evidence="11" id="KW-1185">Reference proteome</keyword>
<dbReference type="Gene3D" id="1.10.3470.10">
    <property type="entry name" value="ABC transporter involved in vitamin B12 uptake, BtuC"/>
    <property type="match status" value="1"/>
</dbReference>
<dbReference type="InterPro" id="IPR001626">
    <property type="entry name" value="ABC_TroCD"/>
</dbReference>
<dbReference type="CDD" id="cd06550">
    <property type="entry name" value="TM_ABC_iron-siderophores_like"/>
    <property type="match status" value="1"/>
</dbReference>
<evidence type="ECO:0000313" key="10">
    <source>
        <dbReference type="EMBL" id="AXY25131.1"/>
    </source>
</evidence>
<gene>
    <name evidence="10" type="ORF">CL176_03300</name>
</gene>
<dbReference type="KEGG" id="abae:CL176_03300"/>
<comment type="similarity">
    <text evidence="2 8">Belongs to the ABC-3 integral membrane protein family.</text>
</comment>
<dbReference type="PANTHER" id="PTHR30477">
    <property type="entry name" value="ABC-TRANSPORTER METAL-BINDING PROTEIN"/>
    <property type="match status" value="1"/>
</dbReference>
<dbReference type="GO" id="GO:0010043">
    <property type="term" value="P:response to zinc ion"/>
    <property type="evidence" value="ECO:0007669"/>
    <property type="project" value="TreeGrafter"/>
</dbReference>
<evidence type="ECO:0000256" key="3">
    <source>
        <dbReference type="ARBA" id="ARBA00022448"/>
    </source>
</evidence>
<keyword evidence="4" id="KW-1003">Cell membrane</keyword>
<evidence type="ECO:0000256" key="4">
    <source>
        <dbReference type="ARBA" id="ARBA00022475"/>
    </source>
</evidence>
<name>A0A347WJ74_9LACT</name>
<dbReference type="PANTHER" id="PTHR30477:SF3">
    <property type="entry name" value="METAL TRANSPORT SYSTEM MEMBRANE PROTEIN CT_069-RELATED"/>
    <property type="match status" value="1"/>
</dbReference>
<keyword evidence="5 8" id="KW-0812">Transmembrane</keyword>
<accession>A0A347WJ74</accession>
<reference evidence="10 11" key="1">
    <citation type="submission" date="2017-09" db="EMBL/GenBank/DDBJ databases">
        <title>Complete genome sequence of Oxytococcus suis strain ZY16052.</title>
        <authorList>
            <person name="Li F."/>
        </authorList>
    </citation>
    <scope>NUCLEOTIDE SEQUENCE [LARGE SCALE GENOMIC DNA]</scope>
    <source>
        <strain evidence="10 11">ZY16052</strain>
    </source>
</reference>
<evidence type="ECO:0000256" key="1">
    <source>
        <dbReference type="ARBA" id="ARBA00004651"/>
    </source>
</evidence>
<dbReference type="InterPro" id="IPR037294">
    <property type="entry name" value="ABC_BtuC-like"/>
</dbReference>
<evidence type="ECO:0000256" key="7">
    <source>
        <dbReference type="ARBA" id="ARBA00023136"/>
    </source>
</evidence>
<comment type="subcellular location">
    <subcellularLocation>
        <location evidence="1 8">Cell membrane</location>
        <topology evidence="1 8">Multi-pass membrane protein</topology>
    </subcellularLocation>
</comment>
<feature type="transmembrane region" description="Helical" evidence="9">
    <location>
        <begin position="256"/>
        <end position="277"/>
    </location>
</feature>
<evidence type="ECO:0000256" key="2">
    <source>
        <dbReference type="ARBA" id="ARBA00008034"/>
    </source>
</evidence>
<dbReference type="OrthoDB" id="9788905at2"/>